<dbReference type="Proteomes" id="UP000825258">
    <property type="component" value="Chromosome"/>
</dbReference>
<evidence type="ECO:0008006" key="3">
    <source>
        <dbReference type="Google" id="ProtNLM"/>
    </source>
</evidence>
<gene>
    <name evidence="1" type="ORF">KK2020170_17730</name>
</gene>
<sequence>MKSITTDIKIRGDKAIEQIPSIKDKALRINLNESIYGTFAEIGAGQETVRHFFRAGASSGTIAKAMSAYDKDFSDAIYGIEEDGRYVTESRLKKMLAHETQLIEERLHREKHPNKIFFSYANTVATIDFAKQYKGHGWVGIKFQVEPDEEYNEIILHIRFKETDARLQQETLGILGVNLIYGAFYKHNDPKRLLRYLYDHLDKDQLEIDTINFSGPRFAEVDNRLMSLQLVKNGMTDAVMFGPDGNNILPAAVLYKKNILALRGSFRPVTKVNMNMYKKSYNMFIDENKVDKENTFVVFEITLSNLKAEGEIDERDFLDRAELLCSLGQTVMISNFQEYFKVVEYFSNYTKARMGLAMGVNNLVEIFDEKYYRHLSGGILEAFGKLFYRDLKVYLYPMKDENGTIVNSDNLKVHPRMKELYKFFKFNGKVVDIKDYEEKNLEIFSRKVLKMIGEGEKGWESMLPSGIPEIIKDHKLFGYQEETITEKTN</sequence>
<protein>
    <recommendedName>
        <fullName evidence="3">Nicotinate-nucleotide adenylyltransferase</fullName>
    </recommendedName>
</protein>
<proteinExistence type="predicted"/>
<evidence type="ECO:0000313" key="1">
    <source>
        <dbReference type="EMBL" id="BCY28905.1"/>
    </source>
</evidence>
<dbReference type="Gene3D" id="3.40.50.620">
    <property type="entry name" value="HUPs"/>
    <property type="match status" value="1"/>
</dbReference>
<accession>A0ABM7S5T3</accession>
<dbReference type="SUPFAM" id="SSF52374">
    <property type="entry name" value="Nucleotidylyl transferase"/>
    <property type="match status" value="1"/>
</dbReference>
<dbReference type="InterPro" id="IPR014729">
    <property type="entry name" value="Rossmann-like_a/b/a_fold"/>
</dbReference>
<keyword evidence="2" id="KW-1185">Reference proteome</keyword>
<organism evidence="1 2">
    <name type="scientific">Flavobacterium okayamense</name>
    <dbReference type="NCBI Taxonomy" id="2830782"/>
    <lineage>
        <taxon>Bacteria</taxon>
        <taxon>Pseudomonadati</taxon>
        <taxon>Bacteroidota</taxon>
        <taxon>Flavobacteriia</taxon>
        <taxon>Flavobacteriales</taxon>
        <taxon>Flavobacteriaceae</taxon>
        <taxon>Flavobacterium</taxon>
    </lineage>
</organism>
<reference evidence="1 2" key="1">
    <citation type="submission" date="2021-06" db="EMBL/GenBank/DDBJ databases">
        <title>Whole genome sequences of Flavobacterium sp. KK2020170 and assembly.</title>
        <authorList>
            <person name="Kitahara K."/>
            <person name="Miyoshi S."/>
            <person name="Uesaka K."/>
        </authorList>
    </citation>
    <scope>NUCLEOTIDE SEQUENCE [LARGE SCALE GENOMIC DNA]</scope>
    <source>
        <strain evidence="1 2">KK2020170</strain>
    </source>
</reference>
<name>A0ABM7S5T3_9FLAO</name>
<evidence type="ECO:0000313" key="2">
    <source>
        <dbReference type="Proteomes" id="UP000825258"/>
    </source>
</evidence>
<dbReference type="EMBL" id="AP024749">
    <property type="protein sequence ID" value="BCY28905.1"/>
    <property type="molecule type" value="Genomic_DNA"/>
</dbReference>